<evidence type="ECO:0000256" key="8">
    <source>
        <dbReference type="ARBA" id="ARBA00022729"/>
    </source>
</evidence>
<evidence type="ECO:0000256" key="16">
    <source>
        <dbReference type="SAM" id="SignalP"/>
    </source>
</evidence>
<accession>A0AAD9S7Y2</accession>
<dbReference type="InterPro" id="IPR008427">
    <property type="entry name" value="Extracellular_membr_CFEM_dom"/>
</dbReference>
<evidence type="ECO:0000256" key="2">
    <source>
        <dbReference type="ARBA" id="ARBA00004589"/>
    </source>
</evidence>
<reference evidence="18" key="1">
    <citation type="submission" date="2023-06" db="EMBL/GenBank/DDBJ databases">
        <authorList>
            <person name="Noh H."/>
        </authorList>
    </citation>
    <scope>NUCLEOTIDE SEQUENCE</scope>
    <source>
        <strain evidence="18">DUCC20226</strain>
    </source>
</reference>
<feature type="region of interest" description="Disordered" evidence="14">
    <location>
        <begin position="74"/>
        <end position="98"/>
    </location>
</feature>
<evidence type="ECO:0000313" key="18">
    <source>
        <dbReference type="EMBL" id="KAK2600756.1"/>
    </source>
</evidence>
<feature type="signal peptide" evidence="16">
    <location>
        <begin position="1"/>
        <end position="15"/>
    </location>
</feature>
<dbReference type="GO" id="GO:0000324">
    <property type="term" value="C:fungal-type vacuole"/>
    <property type="evidence" value="ECO:0007669"/>
    <property type="project" value="TreeGrafter"/>
</dbReference>
<feature type="compositionally biased region" description="Polar residues" evidence="14">
    <location>
        <begin position="210"/>
        <end position="223"/>
    </location>
</feature>
<keyword evidence="13" id="KW-0349">Heme</keyword>
<keyword evidence="8 16" id="KW-0732">Signal</keyword>
<keyword evidence="13" id="KW-0479">Metal-binding</keyword>
<evidence type="ECO:0000256" key="11">
    <source>
        <dbReference type="ARBA" id="ARBA00023157"/>
    </source>
</evidence>
<keyword evidence="6" id="KW-0336">GPI-anchor</keyword>
<sequence>MKSVSILALAATVSATGWNDFGGFSCPDNTDNKCNTQQEQGWDWSDLQTGSFSSYGGFSFGGFSCEEGYGKREPGSRFAPRTSKTLTGSCGHSKESSPSFGCGSDTEIESFSVSTIDVITEFDADLEFHFSMGDGSTCKQRSSCSSQGSTVKNSQCGGAKNVTIVYPTGQSGNNIPSASSTCGISIPTVSFDCSSASSTTTKYTQTHSTQIKTTSAQTVPGQATPTGPSGGKPSSPSETGVKPTGSAGPSGPGSQTTIVASQTPPAPSSAESTTVESITSAESTSTSVEATASSTVESSVEVPSSASTVESTTYEITSTAITSFQTTSTVYSTSIQTITSCGPEVVSCPAGFTEGQTATTTVVVAISTTICPVTATQTSVFTTSHAVTQTQVVPPAETTSAGEVPPAGETSSVESASATESSTSELSPIASTTSESPAAATETLPCPSIVPACISTWNFIVGCVDNADAACYCPDATFVSNVYQCLYAYGDSDETVAEAIQYFQGICGSYAGNNPAVATGASLTTYLTATATPPASATTIIVQATTVVPCTNSAGEVLPSSSSTLTVSTVLTVPQVALTTYTAISTTEVGVVPVTSYPASAVETAGAVSPSGAAPLYPTGSSAGVSGVAQGTTALVPSASQTTVVTAGAGKTGAGLGAAVLAVVAVLALDMADYSRLPPDVVLFGPDGNCTLEICPIEASLYGYRPSLSASISFIVLYALSACIHIYLGWRWKKWFFMSCMVLGALNAIAGYAGRIILYNNPFDFTGFMLQIVCITSGPVYFTAAIYVSLAATIQYFAPEISRFRPRLYYWIFIPGDLICLVIQAAGDAMSTTSKGANQTGVDLALAGLVLQVVFMLIFCALFGDYLVRYARASRAVGGPKFTRRLGLFFGFIATATLLILTRCAYRLAELHEGYGGKLVRDEGLFIGLEGVMIIIAVYCLMVGHPGLVFGNGKHAGGDSINYDSQTSEQKPYTAGS</sequence>
<evidence type="ECO:0000256" key="3">
    <source>
        <dbReference type="ARBA" id="ARBA00004613"/>
    </source>
</evidence>
<feature type="transmembrane region" description="Helical" evidence="15">
    <location>
        <begin position="770"/>
        <end position="796"/>
    </location>
</feature>
<keyword evidence="9 15" id="KW-1133">Transmembrane helix</keyword>
<evidence type="ECO:0000313" key="19">
    <source>
        <dbReference type="Proteomes" id="UP001265746"/>
    </source>
</evidence>
<feature type="region of interest" description="Disordered" evidence="14">
    <location>
        <begin position="203"/>
        <end position="308"/>
    </location>
</feature>
<evidence type="ECO:0000256" key="7">
    <source>
        <dbReference type="ARBA" id="ARBA00022692"/>
    </source>
</evidence>
<evidence type="ECO:0000256" key="10">
    <source>
        <dbReference type="ARBA" id="ARBA00023136"/>
    </source>
</evidence>
<feature type="compositionally biased region" description="Polar residues" evidence="14">
    <location>
        <begin position="391"/>
        <end position="401"/>
    </location>
</feature>
<organism evidence="18 19">
    <name type="scientific">Phomopsis amygdali</name>
    <name type="common">Fusicoccum amygdali</name>
    <dbReference type="NCBI Taxonomy" id="1214568"/>
    <lineage>
        <taxon>Eukaryota</taxon>
        <taxon>Fungi</taxon>
        <taxon>Dikarya</taxon>
        <taxon>Ascomycota</taxon>
        <taxon>Pezizomycotina</taxon>
        <taxon>Sordariomycetes</taxon>
        <taxon>Sordariomycetidae</taxon>
        <taxon>Diaporthales</taxon>
        <taxon>Diaporthaceae</taxon>
        <taxon>Diaporthe</taxon>
    </lineage>
</organism>
<comment type="similarity">
    <text evidence="4">Belongs to the RBT5 family.</text>
</comment>
<evidence type="ECO:0000256" key="4">
    <source>
        <dbReference type="ARBA" id="ARBA00010031"/>
    </source>
</evidence>
<evidence type="ECO:0000256" key="6">
    <source>
        <dbReference type="ARBA" id="ARBA00022622"/>
    </source>
</evidence>
<feature type="compositionally biased region" description="Low complexity" evidence="14">
    <location>
        <begin position="407"/>
        <end position="436"/>
    </location>
</feature>
<keyword evidence="12" id="KW-0449">Lipoprotein</keyword>
<feature type="transmembrane region" description="Helical" evidence="15">
    <location>
        <begin position="846"/>
        <end position="868"/>
    </location>
</feature>
<evidence type="ECO:0000256" key="12">
    <source>
        <dbReference type="ARBA" id="ARBA00023288"/>
    </source>
</evidence>
<feature type="domain" description="CFEM" evidence="17">
    <location>
        <begin position="421"/>
        <end position="534"/>
    </location>
</feature>
<feature type="compositionally biased region" description="Low complexity" evidence="14">
    <location>
        <begin position="224"/>
        <end position="257"/>
    </location>
</feature>
<keyword evidence="10 15" id="KW-0472">Membrane</keyword>
<comment type="caution">
    <text evidence="13">Lacks conserved residue(s) required for the propagation of feature annotation.</text>
</comment>
<feature type="chain" id="PRO_5042161080" description="CFEM domain-containing protein" evidence="16">
    <location>
        <begin position="16"/>
        <end position="977"/>
    </location>
</feature>
<feature type="compositionally biased region" description="Low complexity" evidence="14">
    <location>
        <begin position="268"/>
        <end position="308"/>
    </location>
</feature>
<feature type="transmembrane region" description="Helical" evidence="15">
    <location>
        <begin position="924"/>
        <end position="944"/>
    </location>
</feature>
<feature type="binding site" description="axial binding residue" evidence="13">
    <location>
        <position position="468"/>
    </location>
    <ligand>
        <name>heme</name>
        <dbReference type="ChEBI" id="CHEBI:30413"/>
    </ligand>
    <ligandPart>
        <name>Fe</name>
        <dbReference type="ChEBI" id="CHEBI:18248"/>
    </ligandPart>
</feature>
<evidence type="ECO:0000256" key="5">
    <source>
        <dbReference type="ARBA" id="ARBA00022525"/>
    </source>
</evidence>
<comment type="subcellular location">
    <subcellularLocation>
        <location evidence="2">Membrane</location>
        <topology evidence="2">Lipid-anchor</topology>
        <topology evidence="2">GPI-anchor</topology>
    </subcellularLocation>
    <subcellularLocation>
        <location evidence="1">Membrane</location>
        <topology evidence="1">Multi-pass membrane protein</topology>
    </subcellularLocation>
    <subcellularLocation>
        <location evidence="3">Secreted</location>
    </subcellularLocation>
</comment>
<keyword evidence="13" id="KW-0408">Iron</keyword>
<dbReference type="AlphaFoldDB" id="A0AAD9S7Y2"/>
<dbReference type="PROSITE" id="PS52012">
    <property type="entry name" value="CFEM"/>
    <property type="match status" value="1"/>
</dbReference>
<dbReference type="Proteomes" id="UP001265746">
    <property type="component" value="Unassembled WGS sequence"/>
</dbReference>
<keyword evidence="11" id="KW-1015">Disulfide bond</keyword>
<evidence type="ECO:0000256" key="13">
    <source>
        <dbReference type="PROSITE-ProRule" id="PRU01356"/>
    </source>
</evidence>
<evidence type="ECO:0000256" key="9">
    <source>
        <dbReference type="ARBA" id="ARBA00022989"/>
    </source>
</evidence>
<dbReference type="InterPro" id="IPR007568">
    <property type="entry name" value="RTA1"/>
</dbReference>
<evidence type="ECO:0000256" key="15">
    <source>
        <dbReference type="SAM" id="Phobius"/>
    </source>
</evidence>
<feature type="transmembrane region" description="Helical" evidence="15">
    <location>
        <begin position="808"/>
        <end position="826"/>
    </location>
</feature>
<name>A0AAD9S7Y2_PHOAM</name>
<evidence type="ECO:0000259" key="17">
    <source>
        <dbReference type="PROSITE" id="PS52012"/>
    </source>
</evidence>
<dbReference type="GO" id="GO:0005576">
    <property type="term" value="C:extracellular region"/>
    <property type="evidence" value="ECO:0007669"/>
    <property type="project" value="UniProtKB-SubCell"/>
</dbReference>
<keyword evidence="6" id="KW-0325">Glycoprotein</keyword>
<keyword evidence="5" id="KW-0964">Secreted</keyword>
<feature type="transmembrane region" description="Helical" evidence="15">
    <location>
        <begin position="735"/>
        <end position="758"/>
    </location>
</feature>
<dbReference type="PANTHER" id="PTHR31465:SF9">
    <property type="entry name" value="SPHINGOID LONG-CHAIN BASE TRANSPORTER RSB1"/>
    <property type="match status" value="1"/>
</dbReference>
<dbReference type="GO" id="GO:0005886">
    <property type="term" value="C:plasma membrane"/>
    <property type="evidence" value="ECO:0007669"/>
    <property type="project" value="TreeGrafter"/>
</dbReference>
<dbReference type="Pfam" id="PF04479">
    <property type="entry name" value="RTA1"/>
    <property type="match status" value="1"/>
</dbReference>
<comment type="caution">
    <text evidence="18">The sequence shown here is derived from an EMBL/GenBank/DDBJ whole genome shotgun (WGS) entry which is preliminary data.</text>
</comment>
<feature type="region of interest" description="Disordered" evidence="14">
    <location>
        <begin position="391"/>
        <end position="436"/>
    </location>
</feature>
<evidence type="ECO:0000256" key="14">
    <source>
        <dbReference type="SAM" id="MobiDB-lite"/>
    </source>
</evidence>
<feature type="transmembrane region" description="Helical" evidence="15">
    <location>
        <begin position="708"/>
        <end position="728"/>
    </location>
</feature>
<proteinExistence type="inferred from homology"/>
<dbReference type="EMBL" id="JAUJFL010000006">
    <property type="protein sequence ID" value="KAK2600756.1"/>
    <property type="molecule type" value="Genomic_DNA"/>
</dbReference>
<evidence type="ECO:0000256" key="1">
    <source>
        <dbReference type="ARBA" id="ARBA00004141"/>
    </source>
</evidence>
<gene>
    <name evidence="18" type="ORF">N8I77_010265</name>
</gene>
<feature type="transmembrane region" description="Helical" evidence="15">
    <location>
        <begin position="888"/>
        <end position="909"/>
    </location>
</feature>
<dbReference type="GO" id="GO:0098552">
    <property type="term" value="C:side of membrane"/>
    <property type="evidence" value="ECO:0007669"/>
    <property type="project" value="UniProtKB-KW"/>
</dbReference>
<keyword evidence="19" id="KW-1185">Reference proteome</keyword>
<protein>
    <recommendedName>
        <fullName evidence="17">CFEM domain-containing protein</fullName>
    </recommendedName>
</protein>
<dbReference type="PANTHER" id="PTHR31465">
    <property type="entry name" value="PROTEIN RTA1-RELATED"/>
    <property type="match status" value="1"/>
</dbReference>
<keyword evidence="7 15" id="KW-0812">Transmembrane</keyword>
<dbReference type="GO" id="GO:0046872">
    <property type="term" value="F:metal ion binding"/>
    <property type="evidence" value="ECO:0007669"/>
    <property type="project" value="UniProtKB-UniRule"/>
</dbReference>